<dbReference type="InterPro" id="IPR006143">
    <property type="entry name" value="RND_pump_MFP"/>
</dbReference>
<dbReference type="PANTHER" id="PTHR30469:SF36">
    <property type="entry name" value="BLL3903 PROTEIN"/>
    <property type="match status" value="1"/>
</dbReference>
<comment type="caution">
    <text evidence="7">The sequence shown here is derived from an EMBL/GenBank/DDBJ whole genome shotgun (WGS) entry which is preliminary data.</text>
</comment>
<dbReference type="InterPro" id="IPR058637">
    <property type="entry name" value="YknX-like_C"/>
</dbReference>
<feature type="coiled-coil region" evidence="2">
    <location>
        <begin position="106"/>
        <end position="160"/>
    </location>
</feature>
<dbReference type="NCBIfam" id="TIGR01730">
    <property type="entry name" value="RND_mfp"/>
    <property type="match status" value="1"/>
</dbReference>
<evidence type="ECO:0000313" key="6">
    <source>
        <dbReference type="EMBL" id="MCA6074712.1"/>
    </source>
</evidence>
<dbReference type="GO" id="GO:0015562">
    <property type="term" value="F:efflux transmembrane transporter activity"/>
    <property type="evidence" value="ECO:0007669"/>
    <property type="project" value="TreeGrafter"/>
</dbReference>
<evidence type="ECO:0000259" key="4">
    <source>
        <dbReference type="Pfam" id="PF25954"/>
    </source>
</evidence>
<evidence type="ECO:0000313" key="7">
    <source>
        <dbReference type="EMBL" id="MCA6075889.1"/>
    </source>
</evidence>
<evidence type="ECO:0000256" key="1">
    <source>
        <dbReference type="ARBA" id="ARBA00009477"/>
    </source>
</evidence>
<evidence type="ECO:0000256" key="2">
    <source>
        <dbReference type="SAM" id="Coils"/>
    </source>
</evidence>
<dbReference type="Pfam" id="PF25989">
    <property type="entry name" value="YknX_C"/>
    <property type="match status" value="1"/>
</dbReference>
<keyword evidence="2" id="KW-0175">Coiled coil</keyword>
<dbReference type="Gene3D" id="2.40.30.170">
    <property type="match status" value="1"/>
</dbReference>
<dbReference type="Pfam" id="PF25917">
    <property type="entry name" value="BSH_RND"/>
    <property type="match status" value="1"/>
</dbReference>
<dbReference type="RefSeq" id="WP_225697825.1">
    <property type="nucleotide sequence ID" value="NZ_JAIXNE010000002.1"/>
</dbReference>
<evidence type="ECO:0000313" key="8">
    <source>
        <dbReference type="EMBL" id="MCA6077017.1"/>
    </source>
</evidence>
<dbReference type="Gene3D" id="2.40.420.20">
    <property type="match status" value="1"/>
</dbReference>
<dbReference type="EMBL" id="JAIXNE010000002">
    <property type="protein sequence ID" value="MCA6074712.1"/>
    <property type="molecule type" value="Genomic_DNA"/>
</dbReference>
<evidence type="ECO:0000259" key="3">
    <source>
        <dbReference type="Pfam" id="PF25917"/>
    </source>
</evidence>
<dbReference type="Pfam" id="PF25954">
    <property type="entry name" value="Beta-barrel_RND_2"/>
    <property type="match status" value="1"/>
</dbReference>
<feature type="domain" description="Multidrug resistance protein MdtA-like barrel-sandwich hybrid" evidence="3">
    <location>
        <begin position="62"/>
        <end position="183"/>
    </location>
</feature>
<sequence length="349" mass="37723">MKYLPFLGLCCALIFSGCSKEKPTVSRSQGSSGGLAVEYFIARPTYFQSTVSTTAEIIPSEAVMLRAPVSGTVLAINFREGSYVQKGQSIIQLDDRAWKAQISGLAAELNRLKSDLERKRILLKVEGATQQEVDVIVAEMASIEAQMEELRVNIQLANVSAPFSGQVGLRDFSVGSYMGQGDEITTLADVQSLKVEFNLPERYQDEVSLNMDLSVIADTDTFPASIYAIDPIINPESRTLRARARISNQDKGSLRPGVFATVILPTQVSESALLVPTQVVVPEINVQTVYIARNGTAIRREVELAGRNSDMVQIVSGISPGDTVITTGLLQVKDGLPVSLVKGTNTLAP</sequence>
<gene>
    <name evidence="6" type="ORF">LDX50_07510</name>
    <name evidence="7" type="ORF">LDX50_13480</name>
    <name evidence="8" type="ORF">LDX50_19200</name>
</gene>
<dbReference type="Proteomes" id="UP001139409">
    <property type="component" value="Unassembled WGS sequence"/>
</dbReference>
<dbReference type="PANTHER" id="PTHR30469">
    <property type="entry name" value="MULTIDRUG RESISTANCE PROTEIN MDTA"/>
    <property type="match status" value="1"/>
</dbReference>
<organism evidence="7 9">
    <name type="scientific">Fulvivirga sedimenti</name>
    <dbReference type="NCBI Taxonomy" id="2879465"/>
    <lineage>
        <taxon>Bacteria</taxon>
        <taxon>Pseudomonadati</taxon>
        <taxon>Bacteroidota</taxon>
        <taxon>Cytophagia</taxon>
        <taxon>Cytophagales</taxon>
        <taxon>Fulvivirgaceae</taxon>
        <taxon>Fulvivirga</taxon>
    </lineage>
</organism>
<protein>
    <submittedName>
        <fullName evidence="7">Efflux RND transporter periplasmic adaptor subunit</fullName>
    </submittedName>
</protein>
<comment type="similarity">
    <text evidence="1">Belongs to the membrane fusion protein (MFP) (TC 8.A.1) family.</text>
</comment>
<reference evidence="7" key="1">
    <citation type="submission" date="2021-09" db="EMBL/GenBank/DDBJ databases">
        <title>Fulvivirga sp. isolated from coastal sediment.</title>
        <authorList>
            <person name="Yu H."/>
        </authorList>
    </citation>
    <scope>NUCLEOTIDE SEQUENCE</scope>
    <source>
        <strain evidence="7">1062</strain>
    </source>
</reference>
<proteinExistence type="inferred from homology"/>
<dbReference type="EMBL" id="JAIXNE010000003">
    <property type="protein sequence ID" value="MCA6075889.1"/>
    <property type="molecule type" value="Genomic_DNA"/>
</dbReference>
<name>A0A9X1KYD6_9BACT</name>
<dbReference type="PROSITE" id="PS51257">
    <property type="entry name" value="PROKAR_LIPOPROTEIN"/>
    <property type="match status" value="1"/>
</dbReference>
<dbReference type="AlphaFoldDB" id="A0A9X1KYD6"/>
<dbReference type="InterPro" id="IPR058792">
    <property type="entry name" value="Beta-barrel_RND_2"/>
</dbReference>
<accession>A0A9X1KYD6</accession>
<dbReference type="Gene3D" id="1.10.287.470">
    <property type="entry name" value="Helix hairpin bin"/>
    <property type="match status" value="1"/>
</dbReference>
<evidence type="ECO:0000259" key="5">
    <source>
        <dbReference type="Pfam" id="PF25989"/>
    </source>
</evidence>
<keyword evidence="9" id="KW-1185">Reference proteome</keyword>
<dbReference type="GO" id="GO:1990281">
    <property type="term" value="C:efflux pump complex"/>
    <property type="evidence" value="ECO:0007669"/>
    <property type="project" value="TreeGrafter"/>
</dbReference>
<feature type="domain" description="CusB-like beta-barrel" evidence="4">
    <location>
        <begin position="197"/>
        <end position="265"/>
    </location>
</feature>
<evidence type="ECO:0000313" key="9">
    <source>
        <dbReference type="Proteomes" id="UP001139409"/>
    </source>
</evidence>
<dbReference type="Gene3D" id="2.40.50.100">
    <property type="match status" value="1"/>
</dbReference>
<feature type="domain" description="YknX-like C-terminal permuted SH3-like" evidence="5">
    <location>
        <begin position="273"/>
        <end position="339"/>
    </location>
</feature>
<dbReference type="SUPFAM" id="SSF111369">
    <property type="entry name" value="HlyD-like secretion proteins"/>
    <property type="match status" value="1"/>
</dbReference>
<dbReference type="InterPro" id="IPR058625">
    <property type="entry name" value="MdtA-like_BSH"/>
</dbReference>
<dbReference type="EMBL" id="JAIXNE010000004">
    <property type="protein sequence ID" value="MCA6077017.1"/>
    <property type="molecule type" value="Genomic_DNA"/>
</dbReference>